<feature type="compositionally biased region" description="Basic and acidic residues" evidence="21">
    <location>
        <begin position="905"/>
        <end position="917"/>
    </location>
</feature>
<dbReference type="RefSeq" id="XP_022665582.1">
    <property type="nucleotide sequence ID" value="XM_022809847.1"/>
</dbReference>
<dbReference type="EnsemblMetazoa" id="XM_022809847">
    <property type="protein sequence ID" value="XP_022665582"/>
    <property type="gene ID" value="LOC111252279"/>
</dbReference>
<keyword evidence="9" id="KW-0418">Kinase</keyword>
<evidence type="ECO:0000256" key="9">
    <source>
        <dbReference type="ARBA" id="ARBA00022777"/>
    </source>
</evidence>
<dbReference type="FunFam" id="3.30.200.20:FF:000193">
    <property type="entry name" value="Eukaryotic translation initiation factor 2-alpha kinase 3"/>
    <property type="match status" value="1"/>
</dbReference>
<keyword evidence="11 20" id="KW-0067">ATP-binding</keyword>
<comment type="subcellular location">
    <subcellularLocation>
        <location evidence="1">Endoplasmic reticulum membrane</location>
        <topology evidence="1">Single-pass type I membrane protein</topology>
    </subcellularLocation>
</comment>
<keyword evidence="17" id="KW-0834">Unfolded protein response</keyword>
<dbReference type="RefSeq" id="XP_022665584.1">
    <property type="nucleotide sequence ID" value="XM_022809849.1"/>
</dbReference>
<evidence type="ECO:0000256" key="13">
    <source>
        <dbReference type="ARBA" id="ARBA00022989"/>
    </source>
</evidence>
<evidence type="ECO:0000256" key="14">
    <source>
        <dbReference type="ARBA" id="ARBA00023016"/>
    </source>
</evidence>
<feature type="region of interest" description="Disordered" evidence="21">
    <location>
        <begin position="231"/>
        <end position="257"/>
    </location>
</feature>
<keyword evidence="16" id="KW-0325">Glycoprotein</keyword>
<evidence type="ECO:0000256" key="16">
    <source>
        <dbReference type="ARBA" id="ARBA00023180"/>
    </source>
</evidence>
<dbReference type="SUPFAM" id="SSF56112">
    <property type="entry name" value="Protein kinase-like (PK-like)"/>
    <property type="match status" value="1"/>
</dbReference>
<dbReference type="Gene3D" id="3.30.200.20">
    <property type="entry name" value="Phosphorylase Kinase, domain 1"/>
    <property type="match status" value="1"/>
</dbReference>
<dbReference type="FunCoup" id="A0A7M7KEF4">
    <property type="interactions" value="906"/>
</dbReference>
<reference evidence="23" key="1">
    <citation type="submission" date="2021-01" db="UniProtKB">
        <authorList>
            <consortium name="EnsemblMetazoa"/>
        </authorList>
    </citation>
    <scope>IDENTIFICATION</scope>
</reference>
<proteinExistence type="inferred from homology"/>
<comment type="similarity">
    <text evidence="18">Belongs to the protein kinase superfamily. Ser/Thr protein kinase family. GCN2 subfamily.</text>
</comment>
<dbReference type="GO" id="GO:0005789">
    <property type="term" value="C:endoplasmic reticulum membrane"/>
    <property type="evidence" value="ECO:0007669"/>
    <property type="project" value="UniProtKB-SubCell"/>
</dbReference>
<dbReference type="InterPro" id="IPR011009">
    <property type="entry name" value="Kinase-like_dom_sf"/>
</dbReference>
<dbReference type="SUPFAM" id="SSF50998">
    <property type="entry name" value="Quinoprotein alcohol dehydrogenase-like"/>
    <property type="match status" value="1"/>
</dbReference>
<dbReference type="SMART" id="SM00220">
    <property type="entry name" value="S_TKc"/>
    <property type="match status" value="1"/>
</dbReference>
<dbReference type="InterPro" id="IPR050339">
    <property type="entry name" value="CC_SR_Kinase"/>
</dbReference>
<dbReference type="Gene3D" id="1.10.510.10">
    <property type="entry name" value="Transferase(Phosphotransferase) domain 1"/>
    <property type="match status" value="1"/>
</dbReference>
<evidence type="ECO:0000256" key="12">
    <source>
        <dbReference type="ARBA" id="ARBA00022845"/>
    </source>
</evidence>
<dbReference type="InParanoid" id="A0A7M7KEF4"/>
<dbReference type="InterPro" id="IPR015943">
    <property type="entry name" value="WD40/YVTN_repeat-like_dom_sf"/>
</dbReference>
<keyword evidence="14" id="KW-0346">Stress response</keyword>
<dbReference type="OrthoDB" id="341578at2759"/>
<evidence type="ECO:0000256" key="10">
    <source>
        <dbReference type="ARBA" id="ARBA00022824"/>
    </source>
</evidence>
<sequence length="1195" mass="133427">MIAYCFVNRHLCPRLLIAGVSLLVLAAVTSLSVMPASMPHIEERRGQQYHETEEVQEIYIDETDHATTCAESMEVTPAPQPHRPPTEAAIRQLPDCSTINRLRNRREAQPIPELVLISTLNGEVTAVNPSGEIVWRTRTGDPLLETSLKTLILDDGRGGQARYIPSLDGSLYRFDGKHVEVVADAGSLLYSSLKTDRWVFSGKRETKQLGIDARTGVVRYLCDAESCTNVTKDDAQSNDDQKDSANASGVSKDKLSGASNQSAGAVLIVRRNTQTVRAIEPHSGKEEWYFSVGENSLRLLEDDTVGCNAQHKPKRRVTFGREDSDNGPYYETGLRVETSTGRITGTHETSNWTLQLGSPIVGAWQLSVDGLEEVDLFEPDRLIGMEHGPQPIFYVGVYQQQLYLQQNPRYIKTQLLTNQWYNQQHAFGAIAGENRPMIDYNPGAGGADLTINQPEVSVLIDDEEQVINAQTALVPFSPWEIFERIDSDTGYYFMQEERDGDCKKPVLLPSVVEAHTDRNDDVREQRHSDNDEWPDENQDDAPIVYVVNSIGNYWKEIGIISVMLSVAVNLLLTQILPYVFSRNGQPISKASPQLTHSLFDSAEINAERSTVTPSTATGSTSKTVTPSDDGQTLSVESSVDSKGSESSESSSTVTSNYVSRYATDFVPVRCLGKGGFGIVFESRNKIDDCSYAVKRIRLPARKGAREKVLREVKALAKLDHQHIVRYYNAWLETPPPGWQQEMDAFWKATLLDCKTNTLSIGTEITPADTGPTTASRSTELASATEQRYQNGGDADGLRKRIDSFNPLRPFDFNPDAWQGSRLGHEDNVNSTQGGHSYSGSWADGGGSWAGEESHDDENDSSLDRGADEMDRKNFMSTVDDSIVFASDDKTSATRSDVVVTNPRKSKTEDDEHYSHETSDEEKENSPRGNVFRCSKNNTEKKMATRERRDSLPVSAGKFVEALGEKSREQIYLYIQIELCKKESLKDWLAQKKTLDERGHDKVLEIFYQISCAVDYIHDSGLIHRDLKPSNIFFSTTGDVVKVGDFGLVTETEGRLTITSIPAGTPGAQGDQQRNSLETGRMPLDVQLTDKVGTQLYMSHEQVMGSKYNQKIDIFALGLILFELLWSLPTQMERVCTLSKVKQLRFPKGFKKQFRDEYQLVRAMLAADPNTRPSAREVLRHSVFNEIRQSIAKRLR</sequence>
<keyword evidence="13" id="KW-1133">Transmembrane helix</keyword>
<dbReference type="PROSITE" id="PS00107">
    <property type="entry name" value="PROTEIN_KINASE_ATP"/>
    <property type="match status" value="1"/>
</dbReference>
<dbReference type="InterPro" id="IPR000719">
    <property type="entry name" value="Prot_kinase_dom"/>
</dbReference>
<evidence type="ECO:0000256" key="2">
    <source>
        <dbReference type="ARBA" id="ARBA00012513"/>
    </source>
</evidence>
<dbReference type="GO" id="GO:0006986">
    <property type="term" value="P:response to unfolded protein"/>
    <property type="evidence" value="ECO:0007669"/>
    <property type="project" value="UniProtKB-KW"/>
</dbReference>
<keyword evidence="8 20" id="KW-0547">Nucleotide-binding</keyword>
<evidence type="ECO:0000256" key="19">
    <source>
        <dbReference type="ARBA" id="ARBA00041500"/>
    </source>
</evidence>
<evidence type="ECO:0000256" key="18">
    <source>
        <dbReference type="ARBA" id="ARBA00037982"/>
    </source>
</evidence>
<dbReference type="Proteomes" id="UP000594260">
    <property type="component" value="Unplaced"/>
</dbReference>
<feature type="region of interest" description="Disordered" evidence="21">
    <location>
        <begin position="812"/>
        <end position="866"/>
    </location>
</feature>
<feature type="domain" description="Protein kinase" evidence="22">
    <location>
        <begin position="665"/>
        <end position="1183"/>
    </location>
</feature>
<feature type="region of interest" description="Disordered" evidence="21">
    <location>
        <begin position="608"/>
        <end position="653"/>
    </location>
</feature>
<dbReference type="AlphaFoldDB" id="A0A7M7KEF4"/>
<evidence type="ECO:0000256" key="4">
    <source>
        <dbReference type="ARBA" id="ARBA00022553"/>
    </source>
</evidence>
<feature type="binding site" evidence="20">
    <location>
        <position position="694"/>
    </location>
    <ligand>
        <name>ATP</name>
        <dbReference type="ChEBI" id="CHEBI:30616"/>
    </ligand>
</feature>
<keyword evidence="7" id="KW-0732">Signal</keyword>
<evidence type="ECO:0000256" key="20">
    <source>
        <dbReference type="PROSITE-ProRule" id="PRU10141"/>
    </source>
</evidence>
<dbReference type="PROSITE" id="PS00108">
    <property type="entry name" value="PROTEIN_KINASE_ST"/>
    <property type="match status" value="1"/>
</dbReference>
<evidence type="ECO:0000256" key="7">
    <source>
        <dbReference type="ARBA" id="ARBA00022729"/>
    </source>
</evidence>
<evidence type="ECO:0000256" key="6">
    <source>
        <dbReference type="ARBA" id="ARBA00022692"/>
    </source>
</evidence>
<organism evidence="23 24">
    <name type="scientific">Varroa destructor</name>
    <name type="common">Honeybee mite</name>
    <dbReference type="NCBI Taxonomy" id="109461"/>
    <lineage>
        <taxon>Eukaryota</taxon>
        <taxon>Metazoa</taxon>
        <taxon>Ecdysozoa</taxon>
        <taxon>Arthropoda</taxon>
        <taxon>Chelicerata</taxon>
        <taxon>Arachnida</taxon>
        <taxon>Acari</taxon>
        <taxon>Parasitiformes</taxon>
        <taxon>Mesostigmata</taxon>
        <taxon>Gamasina</taxon>
        <taxon>Dermanyssoidea</taxon>
        <taxon>Varroidae</taxon>
        <taxon>Varroa</taxon>
    </lineage>
</organism>
<dbReference type="InterPro" id="IPR008271">
    <property type="entry name" value="Ser/Thr_kinase_AS"/>
</dbReference>
<keyword evidence="6" id="KW-0812">Transmembrane</keyword>
<keyword evidence="10" id="KW-0256">Endoplasmic reticulum</keyword>
<keyword evidence="5" id="KW-0808">Transferase</keyword>
<feature type="compositionally biased region" description="Low complexity" evidence="21">
    <location>
        <begin position="634"/>
        <end position="653"/>
    </location>
</feature>
<dbReference type="Pfam" id="PF00069">
    <property type="entry name" value="Pkinase"/>
    <property type="match status" value="2"/>
</dbReference>
<evidence type="ECO:0000256" key="21">
    <source>
        <dbReference type="SAM" id="MobiDB-lite"/>
    </source>
</evidence>
<dbReference type="CTD" id="40653"/>
<dbReference type="EnsemblMetazoa" id="XM_022809849">
    <property type="protein sequence ID" value="XP_022665584"/>
    <property type="gene ID" value="LOC111252279"/>
</dbReference>
<keyword evidence="3" id="KW-0723">Serine/threonine-protein kinase</keyword>
<dbReference type="GO" id="GO:0004694">
    <property type="term" value="F:eukaryotic translation initiation factor 2alpha kinase activity"/>
    <property type="evidence" value="ECO:0007669"/>
    <property type="project" value="TreeGrafter"/>
</dbReference>
<dbReference type="GeneID" id="111252279"/>
<evidence type="ECO:0000256" key="1">
    <source>
        <dbReference type="ARBA" id="ARBA00004115"/>
    </source>
</evidence>
<dbReference type="PANTHER" id="PTHR11042">
    <property type="entry name" value="EUKARYOTIC TRANSLATION INITIATION FACTOR 2-ALPHA KINASE EIF2-ALPHA KINASE -RELATED"/>
    <property type="match status" value="1"/>
</dbReference>
<dbReference type="GO" id="GO:0005524">
    <property type="term" value="F:ATP binding"/>
    <property type="evidence" value="ECO:0007669"/>
    <property type="project" value="UniProtKB-UniRule"/>
</dbReference>
<dbReference type="InterPro" id="IPR017441">
    <property type="entry name" value="Protein_kinase_ATP_BS"/>
</dbReference>
<feature type="compositionally biased region" description="Polar residues" evidence="21">
    <location>
        <begin position="608"/>
        <end position="633"/>
    </location>
</feature>
<evidence type="ECO:0000256" key="17">
    <source>
        <dbReference type="ARBA" id="ARBA00023230"/>
    </source>
</evidence>
<accession>A0A7M7KEF4</accession>
<keyword evidence="12" id="KW-0810">Translation regulation</keyword>
<feature type="region of interest" description="Disordered" evidence="21">
    <location>
        <begin position="514"/>
        <end position="538"/>
    </location>
</feature>
<evidence type="ECO:0000256" key="11">
    <source>
        <dbReference type="ARBA" id="ARBA00022840"/>
    </source>
</evidence>
<evidence type="ECO:0000313" key="24">
    <source>
        <dbReference type="Proteomes" id="UP000594260"/>
    </source>
</evidence>
<feature type="compositionally biased region" description="Basic and acidic residues" evidence="21">
    <location>
        <begin position="231"/>
        <end position="243"/>
    </location>
</feature>
<keyword evidence="15" id="KW-0472">Membrane</keyword>
<feature type="compositionally biased region" description="Basic and acidic residues" evidence="21">
    <location>
        <begin position="514"/>
        <end position="530"/>
    </location>
</feature>
<evidence type="ECO:0000256" key="3">
    <source>
        <dbReference type="ARBA" id="ARBA00022527"/>
    </source>
</evidence>
<dbReference type="PANTHER" id="PTHR11042:SF91">
    <property type="entry name" value="EUKARYOTIC TRANSLATION INITIATION FACTOR 2-ALPHA KINASE"/>
    <property type="match status" value="1"/>
</dbReference>
<evidence type="ECO:0000259" key="22">
    <source>
        <dbReference type="PROSITE" id="PS50011"/>
    </source>
</evidence>
<dbReference type="InterPro" id="IPR011047">
    <property type="entry name" value="Quinoprotein_ADH-like_sf"/>
</dbReference>
<dbReference type="Gene3D" id="2.130.10.10">
    <property type="entry name" value="YVTN repeat-like/Quinoprotein amine dehydrogenase"/>
    <property type="match status" value="1"/>
</dbReference>
<dbReference type="FunFam" id="1.10.510.10:FF:000251">
    <property type="entry name" value="eukaryotic translation initiation factor 2-alpha kinase 3"/>
    <property type="match status" value="1"/>
</dbReference>
<dbReference type="KEGG" id="vde:111252279"/>
<evidence type="ECO:0000256" key="5">
    <source>
        <dbReference type="ARBA" id="ARBA00022679"/>
    </source>
</evidence>
<evidence type="ECO:0000256" key="15">
    <source>
        <dbReference type="ARBA" id="ARBA00023136"/>
    </source>
</evidence>
<dbReference type="PROSITE" id="PS50011">
    <property type="entry name" value="PROTEIN_KINASE_DOM"/>
    <property type="match status" value="1"/>
</dbReference>
<name>A0A7M7KEF4_VARDE</name>
<protein>
    <recommendedName>
        <fullName evidence="2">non-specific serine/threonine protein kinase</fullName>
        <ecNumber evidence="2">2.7.11.1</ecNumber>
    </recommendedName>
    <alternativeName>
        <fullName evidence="19">PRKR-like endoplasmic reticulum kinase</fullName>
    </alternativeName>
</protein>
<evidence type="ECO:0000256" key="8">
    <source>
        <dbReference type="ARBA" id="ARBA00022741"/>
    </source>
</evidence>
<feature type="region of interest" description="Disordered" evidence="21">
    <location>
        <begin position="889"/>
        <end position="933"/>
    </location>
</feature>
<evidence type="ECO:0000313" key="23">
    <source>
        <dbReference type="EnsemblMetazoa" id="XP_022665584"/>
    </source>
</evidence>
<keyword evidence="24" id="KW-1185">Reference proteome</keyword>
<dbReference type="EC" id="2.7.11.1" evidence="2"/>
<dbReference type="GO" id="GO:0005634">
    <property type="term" value="C:nucleus"/>
    <property type="evidence" value="ECO:0007669"/>
    <property type="project" value="TreeGrafter"/>
</dbReference>
<feature type="compositionally biased region" description="Polar residues" evidence="21">
    <location>
        <begin position="770"/>
        <end position="789"/>
    </location>
</feature>
<feature type="region of interest" description="Disordered" evidence="21">
    <location>
        <begin position="762"/>
        <end position="800"/>
    </location>
</feature>
<keyword evidence="4" id="KW-0597">Phosphoprotein</keyword>